<protein>
    <submittedName>
        <fullName evidence="1">Uncharacterized protein</fullName>
    </submittedName>
</protein>
<keyword evidence="2" id="KW-1185">Reference proteome</keyword>
<dbReference type="RefSeq" id="WP_256607481.1">
    <property type="nucleotide sequence ID" value="NZ_JANIBL010000041.1"/>
</dbReference>
<reference evidence="1 2" key="1">
    <citation type="submission" date="2022-07" db="EMBL/GenBank/DDBJ databases">
        <title>Methylomonas rivi sp. nov., Methylomonas rosea sp. nov., Methylomonas aureus sp. nov. and Methylomonas subterranea sp. nov., four novel methanotrophs isolated from a freshwater creek and the deep terrestrial subsurface.</title>
        <authorList>
            <person name="Abin C."/>
            <person name="Sankaranarayanan K."/>
            <person name="Garner C."/>
            <person name="Sindelar R."/>
            <person name="Kotary K."/>
            <person name="Garner R."/>
            <person name="Barclay S."/>
            <person name="Lawson P."/>
            <person name="Krumholz L."/>
        </authorList>
    </citation>
    <scope>NUCLEOTIDE SEQUENCE [LARGE SCALE GENOMIC DNA]</scope>
    <source>
        <strain evidence="1 2">WSC-7</strain>
    </source>
</reference>
<name>A0ABT1TUK7_9GAMM</name>
<accession>A0ABT1TUK7</accession>
<proteinExistence type="predicted"/>
<gene>
    <name evidence="1" type="ORF">NP589_13570</name>
</gene>
<sequence length="114" mass="12665">MKTLEQLYDEVVPQVGHGKFMAALEHVNSLITELTTLVIEANAWGNENDWPEIECYPQYRRVREIGSEILSLAGFKGMQTSVGSVRKRLLAAGKGDASLALLEYGWSEIGGWQP</sequence>
<dbReference type="EMBL" id="JANIBL010000041">
    <property type="protein sequence ID" value="MCQ8118460.1"/>
    <property type="molecule type" value="Genomic_DNA"/>
</dbReference>
<organism evidence="1 2">
    <name type="scientific">Methylomonas rosea</name>
    <dbReference type="NCBI Taxonomy" id="2952227"/>
    <lineage>
        <taxon>Bacteria</taxon>
        <taxon>Pseudomonadati</taxon>
        <taxon>Pseudomonadota</taxon>
        <taxon>Gammaproteobacteria</taxon>
        <taxon>Methylococcales</taxon>
        <taxon>Methylococcaceae</taxon>
        <taxon>Methylomonas</taxon>
    </lineage>
</organism>
<comment type="caution">
    <text evidence="1">The sequence shown here is derived from an EMBL/GenBank/DDBJ whole genome shotgun (WGS) entry which is preliminary data.</text>
</comment>
<evidence type="ECO:0000313" key="2">
    <source>
        <dbReference type="Proteomes" id="UP001524570"/>
    </source>
</evidence>
<dbReference type="Proteomes" id="UP001524570">
    <property type="component" value="Unassembled WGS sequence"/>
</dbReference>
<evidence type="ECO:0000313" key="1">
    <source>
        <dbReference type="EMBL" id="MCQ8118460.1"/>
    </source>
</evidence>